<evidence type="ECO:0000256" key="1">
    <source>
        <dbReference type="ARBA" id="ARBA00009995"/>
    </source>
</evidence>
<dbReference type="Proteomes" id="UP000290289">
    <property type="component" value="Chromosome 17"/>
</dbReference>
<accession>A0A498HAG8</accession>
<evidence type="ECO:0000313" key="3">
    <source>
        <dbReference type="Proteomes" id="UP000290289"/>
    </source>
</evidence>
<dbReference type="STRING" id="3750.A0A498HAG8"/>
<dbReference type="GO" id="GO:0080043">
    <property type="term" value="F:quercetin 3-O-glucosyltransferase activity"/>
    <property type="evidence" value="ECO:0007669"/>
    <property type="project" value="TreeGrafter"/>
</dbReference>
<dbReference type="PANTHER" id="PTHR11926">
    <property type="entry name" value="GLUCOSYL/GLUCURONOSYL TRANSFERASES"/>
    <property type="match status" value="1"/>
</dbReference>
<proteinExistence type="inferred from homology"/>
<dbReference type="EMBL" id="RDQH01000343">
    <property type="protein sequence ID" value="RXH67820.1"/>
    <property type="molecule type" value="Genomic_DNA"/>
</dbReference>
<dbReference type="SUPFAM" id="SSF53756">
    <property type="entry name" value="UDP-Glycosyltransferase/glycogen phosphorylase"/>
    <property type="match status" value="1"/>
</dbReference>
<dbReference type="PANTHER" id="PTHR11926:SF1516">
    <property type="entry name" value="GLYCOSYLTRANSFERASE"/>
    <property type="match status" value="1"/>
</dbReference>
<comment type="similarity">
    <text evidence="1">Belongs to the UDP-glycosyltransferase family.</text>
</comment>
<protein>
    <submittedName>
        <fullName evidence="2">Uncharacterized protein</fullName>
    </submittedName>
</protein>
<sequence>MSSNIVVCNKPHTVCIPLPLQSHIKAMLKLAKLLHYIGFHVTFVNTEFNHRHFLKSLGPNSVDDFPDFRFQTIPDGLPDSEADATTQNIPLLCDSMRKNFLAPFRNLLLKLNEAASSNNSVGPPVTSIVSDGFMPFAITAAEELGLPIAVFFTLAAVGFMSCKQYPTLVEKGLAPLKGTHNSCKNNIRDHHWKIKLFNCNTNMRITLLIIQCDVDNGVDTRGRDKEGEGSGVVHACEYSVAEVLRNEMRIGD</sequence>
<organism evidence="2 3">
    <name type="scientific">Malus domestica</name>
    <name type="common">Apple</name>
    <name type="synonym">Pyrus malus</name>
    <dbReference type="NCBI Taxonomy" id="3750"/>
    <lineage>
        <taxon>Eukaryota</taxon>
        <taxon>Viridiplantae</taxon>
        <taxon>Streptophyta</taxon>
        <taxon>Embryophyta</taxon>
        <taxon>Tracheophyta</taxon>
        <taxon>Spermatophyta</taxon>
        <taxon>Magnoliopsida</taxon>
        <taxon>eudicotyledons</taxon>
        <taxon>Gunneridae</taxon>
        <taxon>Pentapetalae</taxon>
        <taxon>rosids</taxon>
        <taxon>fabids</taxon>
        <taxon>Rosales</taxon>
        <taxon>Rosaceae</taxon>
        <taxon>Amygdaloideae</taxon>
        <taxon>Maleae</taxon>
        <taxon>Malus</taxon>
    </lineage>
</organism>
<keyword evidence="3" id="KW-1185">Reference proteome</keyword>
<dbReference type="AlphaFoldDB" id="A0A498HAG8"/>
<comment type="caution">
    <text evidence="2">The sequence shown here is derived from an EMBL/GenBank/DDBJ whole genome shotgun (WGS) entry which is preliminary data.</text>
</comment>
<dbReference type="GO" id="GO:0080044">
    <property type="term" value="F:quercetin 7-O-glucosyltransferase activity"/>
    <property type="evidence" value="ECO:0007669"/>
    <property type="project" value="TreeGrafter"/>
</dbReference>
<reference evidence="2 3" key="1">
    <citation type="submission" date="2018-10" db="EMBL/GenBank/DDBJ databases">
        <title>A high-quality apple genome assembly.</title>
        <authorList>
            <person name="Hu J."/>
        </authorList>
    </citation>
    <scope>NUCLEOTIDE SEQUENCE [LARGE SCALE GENOMIC DNA]</scope>
    <source>
        <strain evidence="3">cv. HFTH1</strain>
        <tissue evidence="2">Young leaf</tissue>
    </source>
</reference>
<evidence type="ECO:0000313" key="2">
    <source>
        <dbReference type="EMBL" id="RXH67820.1"/>
    </source>
</evidence>
<name>A0A498HAG8_MALDO</name>
<dbReference type="Gene3D" id="3.40.50.2000">
    <property type="entry name" value="Glycogen Phosphorylase B"/>
    <property type="match status" value="1"/>
</dbReference>
<gene>
    <name evidence="2" type="ORF">DVH24_027967</name>
</gene>